<dbReference type="Proteomes" id="UP000199356">
    <property type="component" value="Unassembled WGS sequence"/>
</dbReference>
<evidence type="ECO:0000313" key="3">
    <source>
        <dbReference type="Proteomes" id="UP000199356"/>
    </source>
</evidence>
<sequence length="103" mass="10459">MIGRLVLLAAVLAACTPATREDLTRAAARSAIRPILADVAPGVPLEPAADCVVDNATAPELRALAADSVTGPTASTRQILITVAARPATLQCLAAEGLPPLLR</sequence>
<feature type="signal peptide" evidence="1">
    <location>
        <begin position="1"/>
        <end position="20"/>
    </location>
</feature>
<accession>A0A1I5PFT9</accession>
<feature type="chain" id="PRO_5011762542" description="Succinate dehydrogenase" evidence="1">
    <location>
        <begin position="21"/>
        <end position="103"/>
    </location>
</feature>
<keyword evidence="3" id="KW-1185">Reference proteome</keyword>
<dbReference type="STRING" id="441119.SAMN04488047_10585"/>
<reference evidence="2 3" key="1">
    <citation type="submission" date="2016-10" db="EMBL/GenBank/DDBJ databases">
        <authorList>
            <person name="de Groot N.N."/>
        </authorList>
    </citation>
    <scope>NUCLEOTIDE SEQUENCE [LARGE SCALE GENOMIC DNA]</scope>
    <source>
        <strain evidence="2 3">DSM 19547</strain>
    </source>
</reference>
<evidence type="ECO:0008006" key="4">
    <source>
        <dbReference type="Google" id="ProtNLM"/>
    </source>
</evidence>
<proteinExistence type="predicted"/>
<name>A0A1I5PFT9_9RHOB</name>
<protein>
    <recommendedName>
        <fullName evidence="4">Succinate dehydrogenase</fullName>
    </recommendedName>
</protein>
<keyword evidence="1" id="KW-0732">Signal</keyword>
<evidence type="ECO:0000313" key="2">
    <source>
        <dbReference type="EMBL" id="SFP32905.1"/>
    </source>
</evidence>
<evidence type="ECO:0000256" key="1">
    <source>
        <dbReference type="SAM" id="SignalP"/>
    </source>
</evidence>
<dbReference type="RefSeq" id="WP_093420245.1">
    <property type="nucleotide sequence ID" value="NZ_FOXA01000005.1"/>
</dbReference>
<dbReference type="PROSITE" id="PS51257">
    <property type="entry name" value="PROKAR_LIPOPROTEIN"/>
    <property type="match status" value="1"/>
</dbReference>
<dbReference type="OrthoDB" id="7867642at2"/>
<organism evidence="2 3">
    <name type="scientific">Tranquillimonas alkanivorans</name>
    <dbReference type="NCBI Taxonomy" id="441119"/>
    <lineage>
        <taxon>Bacteria</taxon>
        <taxon>Pseudomonadati</taxon>
        <taxon>Pseudomonadota</taxon>
        <taxon>Alphaproteobacteria</taxon>
        <taxon>Rhodobacterales</taxon>
        <taxon>Roseobacteraceae</taxon>
        <taxon>Tranquillimonas</taxon>
    </lineage>
</organism>
<gene>
    <name evidence="2" type="ORF">SAMN04488047_10585</name>
</gene>
<dbReference type="EMBL" id="FOXA01000005">
    <property type="protein sequence ID" value="SFP32905.1"/>
    <property type="molecule type" value="Genomic_DNA"/>
</dbReference>
<dbReference type="AlphaFoldDB" id="A0A1I5PFT9"/>